<dbReference type="AlphaFoldDB" id="A0A2P8VQC0"/>
<dbReference type="NCBIfam" id="NF011584">
    <property type="entry name" value="PRK15008.1"/>
    <property type="match status" value="1"/>
</dbReference>
<dbReference type="GO" id="GO:0003677">
    <property type="term" value="F:DNA binding"/>
    <property type="evidence" value="ECO:0007669"/>
    <property type="project" value="UniProtKB-UniRule"/>
</dbReference>
<dbReference type="Pfam" id="PF08362">
    <property type="entry name" value="TetR_C_3"/>
    <property type="match status" value="1"/>
</dbReference>
<organism evidence="4 5">
    <name type="scientific">Siccibacter turicensis</name>
    <dbReference type="NCBI Taxonomy" id="357233"/>
    <lineage>
        <taxon>Bacteria</taxon>
        <taxon>Pseudomonadati</taxon>
        <taxon>Pseudomonadota</taxon>
        <taxon>Gammaproteobacteria</taxon>
        <taxon>Enterobacterales</taxon>
        <taxon>Enterobacteriaceae</taxon>
        <taxon>Siccibacter</taxon>
    </lineage>
</organism>
<dbReference type="PANTHER" id="PTHR30328:SF54">
    <property type="entry name" value="HTH-TYPE TRANSCRIPTIONAL REPRESSOR SCO4008"/>
    <property type="match status" value="1"/>
</dbReference>
<dbReference type="EMBL" id="PYEP01000001">
    <property type="protein sequence ID" value="PSN09735.1"/>
    <property type="molecule type" value="Genomic_DNA"/>
</dbReference>
<gene>
    <name evidence="4" type="ORF">C7G83_03030</name>
</gene>
<dbReference type="SUPFAM" id="SSF46689">
    <property type="entry name" value="Homeodomain-like"/>
    <property type="match status" value="1"/>
</dbReference>
<dbReference type="SUPFAM" id="SSF48498">
    <property type="entry name" value="Tetracyclin repressor-like, C-terminal domain"/>
    <property type="match status" value="1"/>
</dbReference>
<dbReference type="PRINTS" id="PR00455">
    <property type="entry name" value="HTHTETR"/>
</dbReference>
<dbReference type="InterPro" id="IPR001647">
    <property type="entry name" value="HTH_TetR"/>
</dbReference>
<evidence type="ECO:0000256" key="2">
    <source>
        <dbReference type="PROSITE-ProRule" id="PRU00335"/>
    </source>
</evidence>
<comment type="caution">
    <text evidence="4">The sequence shown here is derived from an EMBL/GenBank/DDBJ whole genome shotgun (WGS) entry which is preliminary data.</text>
</comment>
<dbReference type="Gene3D" id="1.10.357.10">
    <property type="entry name" value="Tetracycline Repressor, domain 2"/>
    <property type="match status" value="1"/>
</dbReference>
<dbReference type="InterPro" id="IPR050109">
    <property type="entry name" value="HTH-type_TetR-like_transc_reg"/>
</dbReference>
<dbReference type="OrthoDB" id="6860332at2"/>
<accession>A0A2P8VQC0</accession>
<feature type="DNA-binding region" description="H-T-H motif" evidence="2">
    <location>
        <begin position="40"/>
        <end position="59"/>
    </location>
</feature>
<dbReference type="STRING" id="1388748.GCA_000463155_01337"/>
<dbReference type="RefSeq" id="WP_106876160.1">
    <property type="nucleotide sequence ID" value="NZ_DHYB01000008.1"/>
</dbReference>
<feature type="domain" description="HTH tetR-type" evidence="3">
    <location>
        <begin position="17"/>
        <end position="77"/>
    </location>
</feature>
<evidence type="ECO:0000256" key="1">
    <source>
        <dbReference type="ARBA" id="ARBA00023125"/>
    </source>
</evidence>
<proteinExistence type="predicted"/>
<evidence type="ECO:0000313" key="5">
    <source>
        <dbReference type="Proteomes" id="UP000240212"/>
    </source>
</evidence>
<keyword evidence="1 2" id="KW-0238">DNA-binding</keyword>
<dbReference type="GO" id="GO:0045892">
    <property type="term" value="P:negative regulation of DNA-templated transcription"/>
    <property type="evidence" value="ECO:0007669"/>
    <property type="project" value="InterPro"/>
</dbReference>
<dbReference type="PROSITE" id="PS50977">
    <property type="entry name" value="HTH_TETR_2"/>
    <property type="match status" value="1"/>
</dbReference>
<dbReference type="InterPro" id="IPR036271">
    <property type="entry name" value="Tet_transcr_reg_TetR-rel_C_sf"/>
</dbReference>
<evidence type="ECO:0000313" key="4">
    <source>
        <dbReference type="EMBL" id="PSN09735.1"/>
    </source>
</evidence>
<dbReference type="InterPro" id="IPR013573">
    <property type="entry name" value="Tscrpt_reg_YcdC_C"/>
</dbReference>
<keyword evidence="5" id="KW-1185">Reference proteome</keyword>
<dbReference type="PANTHER" id="PTHR30328">
    <property type="entry name" value="TRANSCRIPTIONAL REPRESSOR"/>
    <property type="match status" value="1"/>
</dbReference>
<protein>
    <submittedName>
        <fullName evidence="4">Pyrimidine utilization regulatory protein R</fullName>
    </submittedName>
</protein>
<dbReference type="Proteomes" id="UP000240212">
    <property type="component" value="Unassembled WGS sequence"/>
</dbReference>
<name>A0A2P8VQC0_9ENTR</name>
<sequence>MVQRAVTAGTKRGAATAAKRQAILDAALCFFSQFGIHGTSIERVAERAGISKTNLLYYYPSKEALYVAVLKQILDIWLAPLKAFRTDLQPLAAIGEYIRLKLEVSRDYPQASRLFCLEMLQGAPLLMAELTGDLKALIDEKTAIIDDWVKRGQLGAVDAHSLIFMIWATTQHYADFATQVEAVTGATLQDEAFFSRTVENVQRMIIEGIRVR</sequence>
<dbReference type="Pfam" id="PF00440">
    <property type="entry name" value="TetR_N"/>
    <property type="match status" value="1"/>
</dbReference>
<reference evidence="4 5" key="1">
    <citation type="submission" date="2018-03" db="EMBL/GenBank/DDBJ databases">
        <title>Draft genome sequence of the first documented clinical Siccibacter turicensis isolate in Austria.</title>
        <authorList>
            <person name="Lepuschitz S."/>
            <person name="Pekard-Amenitsch S."/>
            <person name="Haunold R."/>
            <person name="Schill S."/>
            <person name="Mach R."/>
            <person name="Allerberger F."/>
            <person name="Ruppitsch W."/>
            <person name="Forsythe S.J."/>
        </authorList>
    </citation>
    <scope>NUCLEOTIDE SEQUENCE [LARGE SCALE GENOMIC DNA]</scope>
    <source>
        <strain evidence="4 5">6100069499-17</strain>
    </source>
</reference>
<dbReference type="Gene3D" id="1.10.10.60">
    <property type="entry name" value="Homeodomain-like"/>
    <property type="match status" value="1"/>
</dbReference>
<dbReference type="InterPro" id="IPR009057">
    <property type="entry name" value="Homeodomain-like_sf"/>
</dbReference>
<evidence type="ECO:0000259" key="3">
    <source>
        <dbReference type="PROSITE" id="PS50977"/>
    </source>
</evidence>